<dbReference type="InterPro" id="IPR021878">
    <property type="entry name" value="TgpA_N"/>
</dbReference>
<accession>A0A6N9YFX4</accession>
<feature type="compositionally biased region" description="Low complexity" evidence="1">
    <location>
        <begin position="566"/>
        <end position="580"/>
    </location>
</feature>
<feature type="transmembrane region" description="Helical" evidence="2">
    <location>
        <begin position="166"/>
        <end position="183"/>
    </location>
</feature>
<keyword evidence="2" id="KW-0812">Transmembrane</keyword>
<proteinExistence type="predicted"/>
<dbReference type="InterPro" id="IPR052901">
    <property type="entry name" value="Bact_TGase-like"/>
</dbReference>
<gene>
    <name evidence="4" type="ORF">G1H11_00575</name>
</gene>
<dbReference type="Gene3D" id="3.10.620.30">
    <property type="match status" value="1"/>
</dbReference>
<dbReference type="Pfam" id="PF01841">
    <property type="entry name" value="Transglut_core"/>
    <property type="match status" value="1"/>
</dbReference>
<evidence type="ECO:0000313" key="4">
    <source>
        <dbReference type="EMBL" id="NED93808.1"/>
    </source>
</evidence>
<dbReference type="Proteomes" id="UP000469185">
    <property type="component" value="Unassembled WGS sequence"/>
</dbReference>
<dbReference type="SUPFAM" id="SSF54001">
    <property type="entry name" value="Cysteine proteinases"/>
    <property type="match status" value="1"/>
</dbReference>
<evidence type="ECO:0000256" key="1">
    <source>
        <dbReference type="SAM" id="MobiDB-lite"/>
    </source>
</evidence>
<organism evidence="4 5">
    <name type="scientific">Phytoactinopolyspora alkaliphila</name>
    <dbReference type="NCBI Taxonomy" id="1783498"/>
    <lineage>
        <taxon>Bacteria</taxon>
        <taxon>Bacillati</taxon>
        <taxon>Actinomycetota</taxon>
        <taxon>Actinomycetes</taxon>
        <taxon>Jiangellales</taxon>
        <taxon>Jiangellaceae</taxon>
        <taxon>Phytoactinopolyspora</taxon>
    </lineage>
</organism>
<evidence type="ECO:0000313" key="5">
    <source>
        <dbReference type="Proteomes" id="UP000469185"/>
    </source>
</evidence>
<keyword evidence="2" id="KW-1133">Transmembrane helix</keyword>
<feature type="compositionally biased region" description="Low complexity" evidence="1">
    <location>
        <begin position="545"/>
        <end position="558"/>
    </location>
</feature>
<dbReference type="PANTHER" id="PTHR42736:SF1">
    <property type="entry name" value="PROTEIN-GLUTAMINE GAMMA-GLUTAMYLTRANSFERASE"/>
    <property type="match status" value="1"/>
</dbReference>
<feature type="transmembrane region" description="Helical" evidence="2">
    <location>
        <begin position="143"/>
        <end position="160"/>
    </location>
</feature>
<dbReference type="SMART" id="SM00460">
    <property type="entry name" value="TGc"/>
    <property type="match status" value="1"/>
</dbReference>
<feature type="transmembrane region" description="Helical" evidence="2">
    <location>
        <begin position="218"/>
        <end position="236"/>
    </location>
</feature>
<feature type="region of interest" description="Disordered" evidence="1">
    <location>
        <begin position="545"/>
        <end position="596"/>
    </location>
</feature>
<dbReference type="PANTHER" id="PTHR42736">
    <property type="entry name" value="PROTEIN-GLUTAMINE GAMMA-GLUTAMYLTRANSFERASE"/>
    <property type="match status" value="1"/>
</dbReference>
<dbReference type="RefSeq" id="WP_163815057.1">
    <property type="nucleotide sequence ID" value="NZ_JAAGOB010000001.1"/>
</dbReference>
<comment type="caution">
    <text evidence="4">The sequence shown here is derived from an EMBL/GenBank/DDBJ whole genome shotgun (WGS) entry which is preliminary data.</text>
</comment>
<evidence type="ECO:0000259" key="3">
    <source>
        <dbReference type="SMART" id="SM00460"/>
    </source>
</evidence>
<feature type="domain" description="Transglutaminase-like" evidence="3">
    <location>
        <begin position="471"/>
        <end position="541"/>
    </location>
</feature>
<feature type="transmembrane region" description="Helical" evidence="2">
    <location>
        <begin position="602"/>
        <end position="624"/>
    </location>
</feature>
<dbReference type="Pfam" id="PF11992">
    <property type="entry name" value="TgpA_N"/>
    <property type="match status" value="1"/>
</dbReference>
<dbReference type="AlphaFoldDB" id="A0A6N9YFX4"/>
<dbReference type="InterPro" id="IPR038765">
    <property type="entry name" value="Papain-like_cys_pep_sf"/>
</dbReference>
<dbReference type="EMBL" id="JAAGOB010000001">
    <property type="protein sequence ID" value="NED93808.1"/>
    <property type="molecule type" value="Genomic_DNA"/>
</dbReference>
<dbReference type="InterPro" id="IPR002931">
    <property type="entry name" value="Transglutaminase-like"/>
</dbReference>
<keyword evidence="2" id="KW-0472">Membrane</keyword>
<protein>
    <recommendedName>
        <fullName evidence="3">Transglutaminase-like domain-containing protein</fullName>
    </recommendedName>
</protein>
<name>A0A6N9YFX4_9ACTN</name>
<reference evidence="4 5" key="1">
    <citation type="submission" date="2020-02" db="EMBL/GenBank/DDBJ databases">
        <authorList>
            <person name="Li X.-J."/>
            <person name="Feng X.-M."/>
        </authorList>
    </citation>
    <scope>NUCLEOTIDE SEQUENCE [LARGE SCALE GENOMIC DNA]</scope>
    <source>
        <strain evidence="4 5">CGMCC 4.7225</strain>
    </source>
</reference>
<feature type="transmembrane region" description="Helical" evidence="2">
    <location>
        <begin position="31"/>
        <end position="49"/>
    </location>
</feature>
<keyword evidence="5" id="KW-1185">Reference proteome</keyword>
<evidence type="ECO:0000256" key="2">
    <source>
        <dbReference type="SAM" id="Phobius"/>
    </source>
</evidence>
<feature type="transmembrane region" description="Helical" evidence="2">
    <location>
        <begin position="118"/>
        <end position="136"/>
    </location>
</feature>
<feature type="transmembrane region" description="Helical" evidence="2">
    <location>
        <begin position="56"/>
        <end position="84"/>
    </location>
</feature>
<sequence>MSSHTRLTLVGGLAALVSVLPLLELTLEASWVLRAGLAMILVTATGHVARRLRVPVLLAALAQLVVLAWWLGLLIAADLAWFGVLPSTTWPDRFVAVFTDGAEAITTFSTPVPVTQGILAYLVVGAGSIAMLVDLLAAGLRRVVFAGVPLAAGYTATAAIEGGDIGWWWFVPPAVGFLAMLITESRVRVSAWGRSASRAASSRGLPETDALARNGRRVGAMALIAAVGIPAFAPVLSDGLVSGRGGGGGGGDGRTIRTDNPILDLQRNLNRPDNVDVLRYRASDESAHYIRIVTLDSFDGEVWQTSDRPVPESQRVVDGLPPPPGLDLDDPPEIEFQFSVSEDYNSRWLPLAYPAQEIDIQGDWRYDTDTLDVVSTDPSIEGTEYTAVSLEISVDAATLQEAGPPDSDVADLTELPDDLPDIVTDLADEVTKDADDHFSKAAALQQWFRGPEFTYDISTQPGTSATALADFLTDRRGYCEQFAASMAIMARYLGIPARVAVGFTPGIFEGDGTYLVRSHDMHAWPELYFEGVGWTLFEPTPAGRTGTAPTWTVLPQDSAPDDESPAPDSTSTSSPTGGQDVRPDEDSLVGGTDTTSGGTPTWPLAVIAALVVLGALAWLPLGLARWRSWHRWRRAGEDPEAMAAASWAELSEVVRDAGFSWDTAATPRSVGRSVSAAATLDDESARLLGHLVSVTEHARYARRAGPVPELREDTELFRQRLLRTRPVKRRLRAFLWPASLSDARAGVVGKISEVLDRVESAGDRIRAWEQRFAIRTRSATARNTDADGT</sequence>